<accession>A0A0R1ZP18</accession>
<comment type="caution">
    <text evidence="1">The sequence shown here is derived from an EMBL/GenBank/DDBJ whole genome shotgun (WGS) entry which is preliminary data.</text>
</comment>
<dbReference type="PATRIC" id="fig|1291052.5.peg.152"/>
<dbReference type="AlphaFoldDB" id="A0A0R1ZP18"/>
<sequence>MIAMSNAELLHAVQERAAQMSQDEYDELIYQLAMGDYRKFVAALVHLEGGELRDEDYVAWFGSEEGLLAEGLTTK</sequence>
<dbReference type="EMBL" id="AYYO01000007">
    <property type="protein sequence ID" value="KRM56245.1"/>
    <property type="molecule type" value="Genomic_DNA"/>
</dbReference>
<name>A0A0R1ZP18_9LACO</name>
<protein>
    <submittedName>
        <fullName evidence="1">Uncharacterized protein</fullName>
    </submittedName>
</protein>
<organism evidence="1 2">
    <name type="scientific">Lacticaseibacillus sharpeae JCM 1186 = DSM 20505</name>
    <dbReference type="NCBI Taxonomy" id="1291052"/>
    <lineage>
        <taxon>Bacteria</taxon>
        <taxon>Bacillati</taxon>
        <taxon>Bacillota</taxon>
        <taxon>Bacilli</taxon>
        <taxon>Lactobacillales</taxon>
        <taxon>Lactobacillaceae</taxon>
        <taxon>Lacticaseibacillus</taxon>
    </lineage>
</organism>
<proteinExistence type="predicted"/>
<dbReference type="Proteomes" id="UP000051679">
    <property type="component" value="Unassembled WGS sequence"/>
</dbReference>
<keyword evidence="2" id="KW-1185">Reference proteome</keyword>
<evidence type="ECO:0000313" key="1">
    <source>
        <dbReference type="EMBL" id="KRM56245.1"/>
    </source>
</evidence>
<gene>
    <name evidence="1" type="ORF">FC18_GL000149</name>
</gene>
<reference evidence="1 2" key="1">
    <citation type="journal article" date="2015" name="Genome Announc.">
        <title>Expanding the biotechnology potential of lactobacilli through comparative genomics of 213 strains and associated genera.</title>
        <authorList>
            <person name="Sun Z."/>
            <person name="Harris H.M."/>
            <person name="McCann A."/>
            <person name="Guo C."/>
            <person name="Argimon S."/>
            <person name="Zhang W."/>
            <person name="Yang X."/>
            <person name="Jeffery I.B."/>
            <person name="Cooney J.C."/>
            <person name="Kagawa T.F."/>
            <person name="Liu W."/>
            <person name="Song Y."/>
            <person name="Salvetti E."/>
            <person name="Wrobel A."/>
            <person name="Rasinkangas P."/>
            <person name="Parkhill J."/>
            <person name="Rea M.C."/>
            <person name="O'Sullivan O."/>
            <person name="Ritari J."/>
            <person name="Douillard F.P."/>
            <person name="Paul Ross R."/>
            <person name="Yang R."/>
            <person name="Briner A.E."/>
            <person name="Felis G.E."/>
            <person name="de Vos W.M."/>
            <person name="Barrangou R."/>
            <person name="Klaenhammer T.R."/>
            <person name="Caufield P.W."/>
            <person name="Cui Y."/>
            <person name="Zhang H."/>
            <person name="O'Toole P.W."/>
        </authorList>
    </citation>
    <scope>NUCLEOTIDE SEQUENCE [LARGE SCALE GENOMIC DNA]</scope>
    <source>
        <strain evidence="1 2">DSM 20505</strain>
    </source>
</reference>
<evidence type="ECO:0000313" key="2">
    <source>
        <dbReference type="Proteomes" id="UP000051679"/>
    </source>
</evidence>